<evidence type="ECO:0000256" key="1">
    <source>
        <dbReference type="ARBA" id="ARBA00005901"/>
    </source>
</evidence>
<sequence>MFALNMNNNLERLINSIKHEANLLVDEINKKKIITYNEIKQTVFEGKKQEIIEITNKRKEQLLSEYKIKKSKIKLNFKRDLCQHKNEVLNKIKNTIKSKLTNTLSDELIKETYDSIDDHSKYTLFCNFKFINEVKNYFKEINIKELPNNLIGGLILIRNDGKVIIDNSYLNRFNIFIEKYLTDQIFQ</sequence>
<dbReference type="GO" id="GO:0033178">
    <property type="term" value="C:proton-transporting two-sector ATPase complex, catalytic domain"/>
    <property type="evidence" value="ECO:0007669"/>
    <property type="project" value="InterPro"/>
</dbReference>
<dbReference type="VEuPathDB" id="MicrosporidiaDB:A0H76_2804"/>
<dbReference type="Pfam" id="PF01991">
    <property type="entry name" value="vATP-synt_E"/>
    <property type="match status" value="1"/>
</dbReference>
<dbReference type="Proteomes" id="UP000192501">
    <property type="component" value="Unassembled WGS sequence"/>
</dbReference>
<dbReference type="InterPro" id="IPR002842">
    <property type="entry name" value="ATPase_V1_Esu"/>
</dbReference>
<gene>
    <name evidence="4" type="ORF">A0H76_2804</name>
</gene>
<keyword evidence="3" id="KW-0406">Ion transport</keyword>
<dbReference type="AlphaFoldDB" id="A0A1X0QJE5"/>
<proteinExistence type="inferred from homology"/>
<organism evidence="4 5">
    <name type="scientific">Hepatospora eriocheir</name>
    <dbReference type="NCBI Taxonomy" id="1081669"/>
    <lineage>
        <taxon>Eukaryota</taxon>
        <taxon>Fungi</taxon>
        <taxon>Fungi incertae sedis</taxon>
        <taxon>Microsporidia</taxon>
        <taxon>Hepatosporidae</taxon>
        <taxon>Hepatospora</taxon>
    </lineage>
</organism>
<dbReference type="EMBL" id="LTAI01000098">
    <property type="protein sequence ID" value="ORD99872.1"/>
    <property type="molecule type" value="Genomic_DNA"/>
</dbReference>
<dbReference type="SUPFAM" id="SSF160527">
    <property type="entry name" value="V-type ATPase subunit E-like"/>
    <property type="match status" value="1"/>
</dbReference>
<evidence type="ECO:0000313" key="5">
    <source>
        <dbReference type="Proteomes" id="UP000192501"/>
    </source>
</evidence>
<evidence type="ECO:0000256" key="2">
    <source>
        <dbReference type="ARBA" id="ARBA00022448"/>
    </source>
</evidence>
<keyword evidence="2" id="KW-0813">Transport</keyword>
<dbReference type="VEuPathDB" id="MicrosporidiaDB:HERIO_898"/>
<evidence type="ECO:0000256" key="3">
    <source>
        <dbReference type="ARBA" id="ARBA00023065"/>
    </source>
</evidence>
<evidence type="ECO:0000313" key="4">
    <source>
        <dbReference type="EMBL" id="ORD99872.1"/>
    </source>
</evidence>
<comment type="caution">
    <text evidence="4">The sequence shown here is derived from an EMBL/GenBank/DDBJ whole genome shotgun (WGS) entry which is preliminary data.</text>
</comment>
<name>A0A1X0QJE5_9MICR</name>
<dbReference type="GO" id="GO:0046961">
    <property type="term" value="F:proton-transporting ATPase activity, rotational mechanism"/>
    <property type="evidence" value="ECO:0007669"/>
    <property type="project" value="InterPro"/>
</dbReference>
<accession>A0A1X0QJE5</accession>
<protein>
    <submittedName>
        <fullName evidence="4">Uncharacterized protein</fullName>
    </submittedName>
</protein>
<comment type="similarity">
    <text evidence="1">Belongs to the V-ATPase E subunit family.</text>
</comment>
<reference evidence="4 5" key="1">
    <citation type="journal article" date="2017" name="Environ. Microbiol.">
        <title>Decay of the glycolytic pathway and adaptation to intranuclear parasitism within Enterocytozoonidae microsporidia.</title>
        <authorList>
            <person name="Wiredu Boakye D."/>
            <person name="Jaroenlak P."/>
            <person name="Prachumwat A."/>
            <person name="Williams T.A."/>
            <person name="Bateman K.S."/>
            <person name="Itsathitphaisarn O."/>
            <person name="Sritunyalucksana K."/>
            <person name="Paszkiewicz K.H."/>
            <person name="Moore K.A."/>
            <person name="Stentiford G.D."/>
            <person name="Williams B.A."/>
        </authorList>
    </citation>
    <scope>NUCLEOTIDE SEQUENCE [LARGE SCALE GENOMIC DNA]</scope>
    <source>
        <strain evidence="5">canceri</strain>
    </source>
</reference>